<comment type="caution">
    <text evidence="1">The sequence shown here is derived from an EMBL/GenBank/DDBJ whole genome shotgun (WGS) entry which is preliminary data.</text>
</comment>
<reference evidence="1 2" key="1">
    <citation type="submission" date="2010-06" db="EMBL/GenBank/DDBJ databases">
        <authorList>
            <person name="Muzny D."/>
            <person name="Qin X."/>
            <person name="Buhay C."/>
            <person name="Dugan-Rocha S."/>
            <person name="Ding Y."/>
            <person name="Chen G."/>
            <person name="Hawes A."/>
            <person name="Holder M."/>
            <person name="Jhangiani S."/>
            <person name="Johnson A."/>
            <person name="Khan Z."/>
            <person name="Li Z."/>
            <person name="Liu W."/>
            <person name="Liu X."/>
            <person name="Perez L."/>
            <person name="Shen H."/>
            <person name="Wang Q."/>
            <person name="Watt J."/>
            <person name="Xi L."/>
            <person name="Xin Y."/>
            <person name="Zhou J."/>
            <person name="Deng J."/>
            <person name="Jiang H."/>
            <person name="Liu Y."/>
            <person name="Qu J."/>
            <person name="Song X.-Z."/>
            <person name="Zhang L."/>
            <person name="Villasana D."/>
            <person name="Johnson A."/>
            <person name="Liu J."/>
            <person name="Liyanage D."/>
            <person name="Lorensuhewa L."/>
            <person name="Robinson T."/>
            <person name="Song A."/>
            <person name="Song B.-B."/>
            <person name="Dinh H."/>
            <person name="Thornton R."/>
            <person name="Coyle M."/>
            <person name="Francisco L."/>
            <person name="Jackson L."/>
            <person name="Javaid M."/>
            <person name="Korchina V."/>
            <person name="Kovar C."/>
            <person name="Mata R."/>
            <person name="Mathew T."/>
            <person name="Ngo R."/>
            <person name="Nguyen L."/>
            <person name="Nguyen N."/>
            <person name="Okwuonu G."/>
            <person name="Ongeri F."/>
            <person name="Pham C."/>
            <person name="Simmons D."/>
            <person name="Wilczek-Boney K."/>
            <person name="Hale W."/>
            <person name="Jakkamsetti A."/>
            <person name="Pham P."/>
            <person name="Ruth R."/>
            <person name="San Lucas F."/>
            <person name="Warren J."/>
            <person name="Zhang J."/>
            <person name="Zhao Z."/>
            <person name="Zhou C."/>
            <person name="Zhu D."/>
            <person name="Lee S."/>
            <person name="Bess C."/>
            <person name="Blankenburg K."/>
            <person name="Forbes L."/>
            <person name="Fu Q."/>
            <person name="Gubbala S."/>
            <person name="Hirani K."/>
            <person name="Jayaseelan J.C."/>
            <person name="Lara F."/>
            <person name="Munidasa M."/>
            <person name="Palculict T."/>
            <person name="Patil S."/>
            <person name="Pu L.-L."/>
            <person name="Saada N."/>
            <person name="Tang L."/>
            <person name="Weissenberger G."/>
            <person name="Zhu Y."/>
            <person name="Hemphill L."/>
            <person name="Shang Y."/>
            <person name="Youmans B."/>
            <person name="Ayvaz T."/>
            <person name="Ross M."/>
            <person name="Santibanez J."/>
            <person name="Aqrawi P."/>
            <person name="Gross S."/>
            <person name="Joshi V."/>
            <person name="Fowler G."/>
            <person name="Nazareth L."/>
            <person name="Reid J."/>
            <person name="Worley K."/>
            <person name="Petrosino J."/>
            <person name="Highlander S."/>
            <person name="Gibbs R."/>
        </authorList>
    </citation>
    <scope>NUCLEOTIDE SEQUENCE [LARGE SCALE GENOMIC DNA]</scope>
    <source>
        <strain evidence="1 2">JV-V03</strain>
    </source>
</reference>
<evidence type="ECO:0000313" key="1">
    <source>
        <dbReference type="EMBL" id="EFJ70184.1"/>
    </source>
</evidence>
<protein>
    <submittedName>
        <fullName evidence="1">Uncharacterized protein</fullName>
    </submittedName>
</protein>
<dbReference type="Proteomes" id="UP000003672">
    <property type="component" value="Unassembled WGS sequence"/>
</dbReference>
<name>A0AA87DDA9_9LACO</name>
<gene>
    <name evidence="1" type="ORF">HMPREF0514_10628</name>
</gene>
<dbReference type="AlphaFoldDB" id="A0AA87DDA9"/>
<proteinExistence type="predicted"/>
<dbReference type="EMBL" id="ACGO02000001">
    <property type="protein sequence ID" value="EFJ70184.1"/>
    <property type="molecule type" value="Genomic_DNA"/>
</dbReference>
<accession>A0AA87DDA9</accession>
<evidence type="ECO:0000313" key="2">
    <source>
        <dbReference type="Proteomes" id="UP000003672"/>
    </source>
</evidence>
<sequence length="54" mass="6133">MIKMEKNKKTIDKKNNKFSTIDLIGKDSGMVCGPDGCSLADHFDWAKEDEEKNK</sequence>
<organism evidence="1 2">
    <name type="scientific">Lactobacillus paragasseri JV-V03</name>
    <dbReference type="NCBI Taxonomy" id="525326"/>
    <lineage>
        <taxon>Bacteria</taxon>
        <taxon>Bacillati</taxon>
        <taxon>Bacillota</taxon>
        <taxon>Bacilli</taxon>
        <taxon>Lactobacillales</taxon>
        <taxon>Lactobacillaceae</taxon>
        <taxon>Lactobacillus</taxon>
    </lineage>
</organism>